<sequence>MQAATSFIIAFYKAIDDDTRITAKHISLYMALFVQWNLNQCKDPIYIKREVVMKAAKISARHTYNKHINELHKFGYIKYLPTSNPLHHSIVYIKQLQ</sequence>
<organism evidence="1 2">
    <name type="scientific">Panacibacter ginsenosidivorans</name>
    <dbReference type="NCBI Taxonomy" id="1813871"/>
    <lineage>
        <taxon>Bacteria</taxon>
        <taxon>Pseudomonadati</taxon>
        <taxon>Bacteroidota</taxon>
        <taxon>Chitinophagia</taxon>
        <taxon>Chitinophagales</taxon>
        <taxon>Chitinophagaceae</taxon>
        <taxon>Panacibacter</taxon>
    </lineage>
</organism>
<evidence type="ECO:0000313" key="2">
    <source>
        <dbReference type="Proteomes" id="UP000321533"/>
    </source>
</evidence>
<gene>
    <name evidence="1" type="ORF">FRZ67_21240</name>
</gene>
<reference evidence="1 2" key="1">
    <citation type="journal article" date="2016" name="Int. J. Syst. Evol. Microbiol.">
        <title>Panacibacter ginsenosidivorans gen. nov., sp. nov., with ginsenoside converting activity isolated from soil of a ginseng field.</title>
        <authorList>
            <person name="Siddiqi M.Z."/>
            <person name="Muhammad Shafi S."/>
            <person name="Choi K.D."/>
            <person name="Im W.T."/>
        </authorList>
    </citation>
    <scope>NUCLEOTIDE SEQUENCE [LARGE SCALE GENOMIC DNA]</scope>
    <source>
        <strain evidence="1 2">Gsoil1550</strain>
    </source>
</reference>
<keyword evidence="2" id="KW-1185">Reference proteome</keyword>
<evidence type="ECO:0000313" key="1">
    <source>
        <dbReference type="EMBL" id="QEC70315.1"/>
    </source>
</evidence>
<dbReference type="AlphaFoldDB" id="A0A5B8VH27"/>
<accession>A0A5B8VH27</accession>
<dbReference type="Proteomes" id="UP000321533">
    <property type="component" value="Chromosome"/>
</dbReference>
<evidence type="ECO:0008006" key="3">
    <source>
        <dbReference type="Google" id="ProtNLM"/>
    </source>
</evidence>
<name>A0A5B8VH27_9BACT</name>
<dbReference type="OrthoDB" id="1442826at2"/>
<protein>
    <recommendedName>
        <fullName evidence="3">Helix-turn-helix domain-containing protein</fullName>
    </recommendedName>
</protein>
<proteinExistence type="predicted"/>
<dbReference type="KEGG" id="pgin:FRZ67_21240"/>
<dbReference type="EMBL" id="CP042435">
    <property type="protein sequence ID" value="QEC70315.1"/>
    <property type="molecule type" value="Genomic_DNA"/>
</dbReference>